<proteinExistence type="predicted"/>
<dbReference type="InterPro" id="IPR010438">
    <property type="entry name" value="Lambda_Bor"/>
</dbReference>
<evidence type="ECO:0008006" key="3">
    <source>
        <dbReference type="Google" id="ProtNLM"/>
    </source>
</evidence>
<sequence length="117" mass="12936">MRCPIRYSCGMFGICLTILLLFSGCYSYRVATHALPVTDVTPANTMKAYSLFWGLINKPQVIQTPICDSLRVNGVAEVRVRTNLGNSLLTICTLGIYCPIRIEWKCAAPCPLPVQPL</sequence>
<dbReference type="RefSeq" id="WP_354663041.1">
    <property type="nucleotide sequence ID" value="NZ_JBEXAC010000002.1"/>
</dbReference>
<dbReference type="PROSITE" id="PS51257">
    <property type="entry name" value="PROKAR_LIPOPROTEIN"/>
    <property type="match status" value="1"/>
</dbReference>
<dbReference type="Proteomes" id="UP001549749">
    <property type="component" value="Unassembled WGS sequence"/>
</dbReference>
<organism evidence="1 2">
    <name type="scientific">Chitinophaga defluvii</name>
    <dbReference type="NCBI Taxonomy" id="3163343"/>
    <lineage>
        <taxon>Bacteria</taxon>
        <taxon>Pseudomonadati</taxon>
        <taxon>Bacteroidota</taxon>
        <taxon>Chitinophagia</taxon>
        <taxon>Chitinophagales</taxon>
        <taxon>Chitinophagaceae</taxon>
        <taxon>Chitinophaga</taxon>
    </lineage>
</organism>
<dbReference type="EMBL" id="JBEXAC010000002">
    <property type="protein sequence ID" value="MET7000482.1"/>
    <property type="molecule type" value="Genomic_DNA"/>
</dbReference>
<evidence type="ECO:0000313" key="2">
    <source>
        <dbReference type="Proteomes" id="UP001549749"/>
    </source>
</evidence>
<keyword evidence="2" id="KW-1185">Reference proteome</keyword>
<dbReference type="Pfam" id="PF06291">
    <property type="entry name" value="Lambda_Bor"/>
    <property type="match status" value="1"/>
</dbReference>
<reference evidence="1 2" key="1">
    <citation type="submission" date="2024-06" db="EMBL/GenBank/DDBJ databases">
        <title>Chitinophaga defluvii sp. nov., isolated from municipal sewage.</title>
        <authorList>
            <person name="Zhang L."/>
        </authorList>
    </citation>
    <scope>NUCLEOTIDE SEQUENCE [LARGE SCALE GENOMIC DNA]</scope>
    <source>
        <strain evidence="1 2">H8</strain>
    </source>
</reference>
<gene>
    <name evidence="1" type="ORF">ABR189_24030</name>
</gene>
<evidence type="ECO:0000313" key="1">
    <source>
        <dbReference type="EMBL" id="MET7000482.1"/>
    </source>
</evidence>
<protein>
    <recommendedName>
        <fullName evidence="3">Bor protein</fullName>
    </recommendedName>
</protein>
<comment type="caution">
    <text evidence="1">The sequence shown here is derived from an EMBL/GenBank/DDBJ whole genome shotgun (WGS) entry which is preliminary data.</text>
</comment>
<name>A0ABV2TBS2_9BACT</name>
<accession>A0ABV2TBS2</accession>